<evidence type="ECO:0000256" key="6">
    <source>
        <dbReference type="ARBA" id="ARBA00023049"/>
    </source>
</evidence>
<keyword evidence="3" id="KW-0479">Metal-binding</keyword>
<comment type="cofactor">
    <cofactor evidence="1">
        <name>Zn(2+)</name>
        <dbReference type="ChEBI" id="CHEBI:29105"/>
    </cofactor>
</comment>
<dbReference type="Gene3D" id="3.30.2010.10">
    <property type="entry name" value="Metalloproteases ('zincins'), catalytic domain"/>
    <property type="match status" value="1"/>
</dbReference>
<accession>A0A1H3R1C5</accession>
<gene>
    <name evidence="8" type="ORF">SAMN05444412_107139</name>
</gene>
<feature type="domain" description="Peptidase M48" evidence="7">
    <location>
        <begin position="128"/>
        <end position="306"/>
    </location>
</feature>
<organism evidence="8 9">
    <name type="scientific">Rhodonellum ikkaensis</name>
    <dbReference type="NCBI Taxonomy" id="336829"/>
    <lineage>
        <taxon>Bacteria</taxon>
        <taxon>Pseudomonadati</taxon>
        <taxon>Bacteroidota</taxon>
        <taxon>Cytophagia</taxon>
        <taxon>Cytophagales</taxon>
        <taxon>Cytophagaceae</taxon>
        <taxon>Rhodonellum</taxon>
    </lineage>
</organism>
<dbReference type="Gene3D" id="3.40.1000.10">
    <property type="entry name" value="Mog1/PsbP, alpha/beta/alpha sandwich"/>
    <property type="match status" value="1"/>
</dbReference>
<reference evidence="8 9" key="1">
    <citation type="submission" date="2016-10" db="EMBL/GenBank/DDBJ databases">
        <authorList>
            <person name="Varghese N."/>
            <person name="Submissions S."/>
        </authorList>
    </citation>
    <scope>NUCLEOTIDE SEQUENCE [LARGE SCALE GENOMIC DNA]</scope>
    <source>
        <strain evidence="8 9">DSM 17997</strain>
    </source>
</reference>
<evidence type="ECO:0000256" key="4">
    <source>
        <dbReference type="ARBA" id="ARBA00022801"/>
    </source>
</evidence>
<evidence type="ECO:0000313" key="8">
    <source>
        <dbReference type="EMBL" id="SDZ19632.1"/>
    </source>
</evidence>
<dbReference type="PANTHER" id="PTHR22726:SF1">
    <property type="entry name" value="METALLOENDOPEPTIDASE OMA1, MITOCHONDRIAL"/>
    <property type="match status" value="1"/>
</dbReference>
<evidence type="ECO:0000313" key="9">
    <source>
        <dbReference type="Proteomes" id="UP000199663"/>
    </source>
</evidence>
<keyword evidence="9" id="KW-1185">Reference proteome</keyword>
<keyword evidence="4" id="KW-0378">Hydrolase</keyword>
<protein>
    <submittedName>
        <fullName evidence="8">Zn-dependent protease</fullName>
    </submittedName>
</protein>
<dbReference type="CDD" id="cd07333">
    <property type="entry name" value="M48C_bepA_like"/>
    <property type="match status" value="1"/>
</dbReference>
<keyword evidence="5" id="KW-0862">Zinc</keyword>
<dbReference type="GO" id="GO:0006508">
    <property type="term" value="P:proteolysis"/>
    <property type="evidence" value="ECO:0007669"/>
    <property type="project" value="UniProtKB-KW"/>
</dbReference>
<name>A0A1H3R1C5_9BACT</name>
<evidence type="ECO:0000259" key="7">
    <source>
        <dbReference type="Pfam" id="PF01435"/>
    </source>
</evidence>
<keyword evidence="2 8" id="KW-0645">Protease</keyword>
<sequence length="545" mass="61060">MFWTKNCNAPDKESKIIINHPVAIIGKLSEISKISSKLGSPFFKNLRHANLLQETENLIYENHMKTHTLKISFAMLLGLVLISGCARNPVTGKRQIVLMSEAQEISMGQQSDPEIVAFFGVYNDPELQKFITEKGLEMAAVSHRPNLAYEFKIVDSPVINAFAVPGGFVYFTRGIMAHFNNEAEFAGVLGHEIGHITARHSVIQQRNALLGQIGMIAGIILVPQLGEFIEPMSQGMQLALLSFGRDAERQSDKLGVEYSSRIGYDATEMAGFFETLERKQAEGGGSEIPEFLSTHPSPVERNATVAKLAEDWKKKLDLEDPKINRESYLRRIEGLVFGEDPKQGFVEANVFYHPVLKFQFPIPTGWNHQNTPQQVQMAPKSGDAIMMLSLAAGKSLDEAARQILEQYKLEVVESKKETVNGLSAITMIADQKQEDGNTIRVLSYLIQFENYIYNIMGVSELGKFSNYQQAFTGTMRNFKELKDSEKLNRKPDVVRIKTVVNPMTLEAALLSFRMPKEKLNELAILNGMDLNDRLTKGTLIKVIDK</sequence>
<dbReference type="Pfam" id="PF01435">
    <property type="entry name" value="Peptidase_M48"/>
    <property type="match status" value="1"/>
</dbReference>
<dbReference type="PANTHER" id="PTHR22726">
    <property type="entry name" value="METALLOENDOPEPTIDASE OMA1"/>
    <property type="match status" value="1"/>
</dbReference>
<dbReference type="Proteomes" id="UP000199663">
    <property type="component" value="Unassembled WGS sequence"/>
</dbReference>
<evidence type="ECO:0000256" key="1">
    <source>
        <dbReference type="ARBA" id="ARBA00001947"/>
    </source>
</evidence>
<dbReference type="InterPro" id="IPR051156">
    <property type="entry name" value="Mito/Outer_Membr_Metalloprot"/>
</dbReference>
<keyword evidence="6" id="KW-0482">Metalloprotease</keyword>
<evidence type="ECO:0000256" key="5">
    <source>
        <dbReference type="ARBA" id="ARBA00022833"/>
    </source>
</evidence>
<dbReference type="GO" id="GO:0008233">
    <property type="term" value="F:peptidase activity"/>
    <property type="evidence" value="ECO:0007669"/>
    <property type="project" value="UniProtKB-KW"/>
</dbReference>
<evidence type="ECO:0000256" key="3">
    <source>
        <dbReference type="ARBA" id="ARBA00022723"/>
    </source>
</evidence>
<evidence type="ECO:0000256" key="2">
    <source>
        <dbReference type="ARBA" id="ARBA00022670"/>
    </source>
</evidence>
<proteinExistence type="predicted"/>
<comment type="caution">
    <text evidence="8">The sequence shown here is derived from an EMBL/GenBank/DDBJ whole genome shotgun (WGS) entry which is preliminary data.</text>
</comment>
<dbReference type="InterPro" id="IPR001915">
    <property type="entry name" value="Peptidase_M48"/>
</dbReference>
<dbReference type="EMBL" id="FNQC01000007">
    <property type="protein sequence ID" value="SDZ19632.1"/>
    <property type="molecule type" value="Genomic_DNA"/>
</dbReference>